<reference evidence="1 2" key="1">
    <citation type="submission" date="2023-06" db="EMBL/GenBank/DDBJ databases">
        <title>Parasedimentitalea psychrophila sp. nov., a psychrophilic bacterium isolated from deep-sea sediment.</title>
        <authorList>
            <person name="Li A."/>
        </authorList>
    </citation>
    <scope>NUCLEOTIDE SEQUENCE [LARGE SCALE GENOMIC DNA]</scope>
    <source>
        <strain evidence="1 2">QS115</strain>
    </source>
</reference>
<dbReference type="Proteomes" id="UP001238334">
    <property type="component" value="Chromosome"/>
</dbReference>
<name>A0A9Y2KZC3_9RHOB</name>
<protein>
    <submittedName>
        <fullName evidence="1">Uncharacterized protein</fullName>
    </submittedName>
</protein>
<keyword evidence="2" id="KW-1185">Reference proteome</keyword>
<dbReference type="EMBL" id="CP127247">
    <property type="protein sequence ID" value="WIY24657.1"/>
    <property type="molecule type" value="Genomic_DNA"/>
</dbReference>
<proteinExistence type="predicted"/>
<gene>
    <name evidence="1" type="ORF">QPJ95_19380</name>
</gene>
<accession>A0A9Y2KZC3</accession>
<dbReference type="AlphaFoldDB" id="A0A9Y2KZC3"/>
<dbReference type="KEGG" id="ppso:QPJ95_19380"/>
<organism evidence="1 2">
    <name type="scientific">Parasedimentitalea psychrophila</name>
    <dbReference type="NCBI Taxonomy" id="2997337"/>
    <lineage>
        <taxon>Bacteria</taxon>
        <taxon>Pseudomonadati</taxon>
        <taxon>Pseudomonadota</taxon>
        <taxon>Alphaproteobacteria</taxon>
        <taxon>Rhodobacterales</taxon>
        <taxon>Paracoccaceae</taxon>
        <taxon>Parasedimentitalea</taxon>
    </lineage>
</organism>
<sequence>MMRLSTKIRHSQLFELIRQKNAAEQVDMRLRVSRRSEGEGVDTLMFRTLAARSLQLPGNQGV</sequence>
<evidence type="ECO:0000313" key="1">
    <source>
        <dbReference type="EMBL" id="WIY24657.1"/>
    </source>
</evidence>
<dbReference type="RefSeq" id="WP_270918940.1">
    <property type="nucleotide sequence ID" value="NZ_CP127247.1"/>
</dbReference>
<evidence type="ECO:0000313" key="2">
    <source>
        <dbReference type="Proteomes" id="UP001238334"/>
    </source>
</evidence>